<dbReference type="STRING" id="190721.ACS15_3242"/>
<name>A0A192A0C2_9RALS</name>
<reference evidence="2 4" key="1">
    <citation type="submission" date="2015-09" db="EMBL/GenBank/DDBJ databases">
        <authorList>
            <person name="Xu Y."/>
            <person name="Nagy A."/>
            <person name="Liu N.T."/>
            <person name="Nou X."/>
        </authorList>
    </citation>
    <scope>NUCLEOTIDE SEQUENCE [LARGE SCALE GENOMIC DNA]</scope>
    <source>
        <strain evidence="2 4">FC1138</strain>
    </source>
</reference>
<dbReference type="PATRIC" id="fig|190721.6.peg.3201"/>
<sequence length="68" mass="7411">MRKFNIPARRFSAIALPFSSPFVQARAGAPERANAVSTTSNRRADDGGQSLSNHGYAAAAIRLSRTYW</sequence>
<dbReference type="RefSeq" id="WP_021197459.1">
    <property type="nucleotide sequence ID" value="NZ_CP012605.1"/>
</dbReference>
<reference evidence="5" key="2">
    <citation type="submission" date="2016-06" db="EMBL/GenBank/DDBJ databases">
        <authorList>
            <person name="Xu Y."/>
            <person name="Nagy A."/>
            <person name="Yan X."/>
            <person name="Kim S.W."/>
            <person name="Haley B."/>
            <person name="Liu N.T."/>
            <person name="Nou X."/>
        </authorList>
    </citation>
    <scope>NUCLEOTIDE SEQUENCE [LARGE SCALE GENOMIC DNA]</scope>
    <source>
        <strain evidence="5">ATCC 49129</strain>
    </source>
</reference>
<dbReference type="AlphaFoldDB" id="A0A192A0C2"/>
<dbReference type="Proteomes" id="UP000077927">
    <property type="component" value="Chromosome 1"/>
</dbReference>
<dbReference type="KEGG" id="rin:ACS15_3242"/>
<protein>
    <submittedName>
        <fullName evidence="3">Uncharacterized protein</fullName>
    </submittedName>
</protein>
<proteinExistence type="predicted"/>
<evidence type="ECO:0000256" key="1">
    <source>
        <dbReference type="SAM" id="MobiDB-lite"/>
    </source>
</evidence>
<dbReference type="OrthoDB" id="8927560at2"/>
<accession>A0A192A0C2</accession>
<dbReference type="GeneID" id="61527428"/>
<feature type="region of interest" description="Disordered" evidence="1">
    <location>
        <begin position="27"/>
        <end position="52"/>
    </location>
</feature>
<dbReference type="EMBL" id="CP016022">
    <property type="protein sequence ID" value="ANJ73783.1"/>
    <property type="molecule type" value="Genomic_DNA"/>
</dbReference>
<keyword evidence="5" id="KW-1185">Reference proteome</keyword>
<gene>
    <name evidence="3" type="ORF">A9Y76_15520</name>
    <name evidence="2" type="ORF">ACS15_3242</name>
</gene>
<evidence type="ECO:0000313" key="2">
    <source>
        <dbReference type="EMBL" id="ANH72274.1"/>
    </source>
</evidence>
<reference evidence="3" key="3">
    <citation type="submission" date="2016-06" db="EMBL/GenBank/DDBJ databases">
        <authorList>
            <person name="Kjaerup R.B."/>
            <person name="Dalgaard T.S."/>
            <person name="Juul-Madsen H.R."/>
        </authorList>
    </citation>
    <scope>NUCLEOTIDE SEQUENCE [LARGE SCALE GENOMIC DNA]</scope>
    <source>
        <strain evidence="3">ATCC 49129</strain>
    </source>
</reference>
<organism evidence="3 5">
    <name type="scientific">Ralstonia insidiosa</name>
    <dbReference type="NCBI Taxonomy" id="190721"/>
    <lineage>
        <taxon>Bacteria</taxon>
        <taxon>Pseudomonadati</taxon>
        <taxon>Pseudomonadota</taxon>
        <taxon>Betaproteobacteria</taxon>
        <taxon>Burkholderiales</taxon>
        <taxon>Burkholderiaceae</taxon>
        <taxon>Ralstonia</taxon>
    </lineage>
</organism>
<evidence type="ECO:0000313" key="3">
    <source>
        <dbReference type="EMBL" id="ANJ73783.1"/>
    </source>
</evidence>
<evidence type="ECO:0000313" key="5">
    <source>
        <dbReference type="Proteomes" id="UP000078572"/>
    </source>
</evidence>
<evidence type="ECO:0000313" key="4">
    <source>
        <dbReference type="Proteomes" id="UP000077927"/>
    </source>
</evidence>
<dbReference type="EMBL" id="CP012605">
    <property type="protein sequence ID" value="ANH72274.1"/>
    <property type="molecule type" value="Genomic_DNA"/>
</dbReference>
<dbReference type="Proteomes" id="UP000078572">
    <property type="component" value="Chromosome 1"/>
</dbReference>